<evidence type="ECO:0000313" key="2">
    <source>
        <dbReference type="EMBL" id="MED6151530.1"/>
    </source>
</evidence>
<reference evidence="2 3" key="1">
    <citation type="journal article" date="2023" name="Plants (Basel)">
        <title>Bridging the Gap: Combining Genomics and Transcriptomics Approaches to Understand Stylosanthes scabra, an Orphan Legume from the Brazilian Caatinga.</title>
        <authorList>
            <person name="Ferreira-Neto J.R.C."/>
            <person name="da Silva M.D."/>
            <person name="Binneck E."/>
            <person name="de Melo N.F."/>
            <person name="da Silva R.H."/>
            <person name="de Melo A.L.T.M."/>
            <person name="Pandolfi V."/>
            <person name="Bustamante F.O."/>
            <person name="Brasileiro-Vidal A.C."/>
            <person name="Benko-Iseppon A.M."/>
        </authorList>
    </citation>
    <scope>NUCLEOTIDE SEQUENCE [LARGE SCALE GENOMIC DNA]</scope>
    <source>
        <tissue evidence="2">Leaves</tissue>
    </source>
</reference>
<evidence type="ECO:0000313" key="3">
    <source>
        <dbReference type="Proteomes" id="UP001341840"/>
    </source>
</evidence>
<organism evidence="2 3">
    <name type="scientific">Stylosanthes scabra</name>
    <dbReference type="NCBI Taxonomy" id="79078"/>
    <lineage>
        <taxon>Eukaryota</taxon>
        <taxon>Viridiplantae</taxon>
        <taxon>Streptophyta</taxon>
        <taxon>Embryophyta</taxon>
        <taxon>Tracheophyta</taxon>
        <taxon>Spermatophyta</taxon>
        <taxon>Magnoliopsida</taxon>
        <taxon>eudicotyledons</taxon>
        <taxon>Gunneridae</taxon>
        <taxon>Pentapetalae</taxon>
        <taxon>rosids</taxon>
        <taxon>fabids</taxon>
        <taxon>Fabales</taxon>
        <taxon>Fabaceae</taxon>
        <taxon>Papilionoideae</taxon>
        <taxon>50 kb inversion clade</taxon>
        <taxon>dalbergioids sensu lato</taxon>
        <taxon>Dalbergieae</taxon>
        <taxon>Pterocarpus clade</taxon>
        <taxon>Stylosanthes</taxon>
    </lineage>
</organism>
<comment type="caution">
    <text evidence="2">The sequence shown here is derived from an EMBL/GenBank/DDBJ whole genome shotgun (WGS) entry which is preliminary data.</text>
</comment>
<keyword evidence="3" id="KW-1185">Reference proteome</keyword>
<proteinExistence type="predicted"/>
<name>A0ABU6TRQ8_9FABA</name>
<protein>
    <submittedName>
        <fullName evidence="2">Uncharacterized protein</fullName>
    </submittedName>
</protein>
<accession>A0ABU6TRQ8</accession>
<dbReference type="EMBL" id="JASCZI010091938">
    <property type="protein sequence ID" value="MED6151530.1"/>
    <property type="molecule type" value="Genomic_DNA"/>
</dbReference>
<gene>
    <name evidence="2" type="ORF">PIB30_083396</name>
</gene>
<evidence type="ECO:0000256" key="1">
    <source>
        <dbReference type="SAM" id="MobiDB-lite"/>
    </source>
</evidence>
<sequence>MVDNPNRKLTLGELNSAYLYFQDHDIRSPFHLNYQGSHQFGSSFNPGWENNPLHQVQDQPYEQCQPSSSLKPAIDEAIRPIIQEQRELPSMIQRQADQMIFIAETLARLVSPHPQNNPQTFQSPSSKGLSSQPLPSLKGSLNSINLRSNDTSSQPSPRSKSNLNVICLMKFTFGFDDDQENEIVELELDK</sequence>
<feature type="compositionally biased region" description="Polar residues" evidence="1">
    <location>
        <begin position="113"/>
        <end position="159"/>
    </location>
</feature>
<dbReference type="Proteomes" id="UP001341840">
    <property type="component" value="Unassembled WGS sequence"/>
</dbReference>
<feature type="region of interest" description="Disordered" evidence="1">
    <location>
        <begin position="111"/>
        <end position="159"/>
    </location>
</feature>